<protein>
    <recommendedName>
        <fullName evidence="3">ANTAR domain-containing protein</fullName>
    </recommendedName>
</protein>
<name>A0A1H9YKB2_9ACTN</name>
<sequence length="245" mass="25666">MDIATRFAEALHERSGGPDDPDLLAVRLARAAAAVLPVEGVGLSVHGERNLRTPLAASSEVAATAERLQFTAGSGPCLLAAESGLPVFGTEAVLARRWPVFHDLLVTSTALRSVLALSLPGRLRGVGGMDLYCADPDGATAVDAFAARCVAELVADHLDGAADWSVWTPTEAPAWVDTPDARRRGRLWMAVGMLTLALEVPAADALALLRGYAYAAGRTADDVAADLVERRLAPDRLRTGAGSEH</sequence>
<dbReference type="Proteomes" id="UP000198507">
    <property type="component" value="Unassembled WGS sequence"/>
</dbReference>
<accession>A0A1H9YKB2</accession>
<keyword evidence="2" id="KW-1185">Reference proteome</keyword>
<evidence type="ECO:0000313" key="2">
    <source>
        <dbReference type="Proteomes" id="UP000198507"/>
    </source>
</evidence>
<dbReference type="InterPro" id="IPR029016">
    <property type="entry name" value="GAF-like_dom_sf"/>
</dbReference>
<dbReference type="RefSeq" id="WP_091437647.1">
    <property type="nucleotide sequence ID" value="NZ_FOIE01000001.1"/>
</dbReference>
<reference evidence="2" key="1">
    <citation type="submission" date="2016-10" db="EMBL/GenBank/DDBJ databases">
        <authorList>
            <person name="Varghese N."/>
            <person name="Submissions S."/>
        </authorList>
    </citation>
    <scope>NUCLEOTIDE SEQUENCE [LARGE SCALE GENOMIC DNA]</scope>
    <source>
        <strain evidence="2">DSM 44209</strain>
    </source>
</reference>
<dbReference type="AlphaFoldDB" id="A0A1H9YKB2"/>
<evidence type="ECO:0008006" key="3">
    <source>
        <dbReference type="Google" id="ProtNLM"/>
    </source>
</evidence>
<proteinExistence type="predicted"/>
<organism evidence="1 2">
    <name type="scientific">Geodermatophilus poikilotrophus</name>
    <dbReference type="NCBI Taxonomy" id="1333667"/>
    <lineage>
        <taxon>Bacteria</taxon>
        <taxon>Bacillati</taxon>
        <taxon>Actinomycetota</taxon>
        <taxon>Actinomycetes</taxon>
        <taxon>Geodermatophilales</taxon>
        <taxon>Geodermatophilaceae</taxon>
        <taxon>Geodermatophilus</taxon>
    </lineage>
</organism>
<dbReference type="OrthoDB" id="7466251at2"/>
<dbReference type="EMBL" id="FOIE01000001">
    <property type="protein sequence ID" value="SES69436.1"/>
    <property type="molecule type" value="Genomic_DNA"/>
</dbReference>
<evidence type="ECO:0000313" key="1">
    <source>
        <dbReference type="EMBL" id="SES69436.1"/>
    </source>
</evidence>
<dbReference type="SUPFAM" id="SSF55781">
    <property type="entry name" value="GAF domain-like"/>
    <property type="match status" value="1"/>
</dbReference>
<gene>
    <name evidence="1" type="ORF">SAMN04488546_0155</name>
</gene>
<dbReference type="Gene3D" id="3.30.450.40">
    <property type="match status" value="1"/>
</dbReference>